<dbReference type="InterPro" id="IPR040636">
    <property type="entry name" value="PatG_C"/>
</dbReference>
<organism evidence="8 9">
    <name type="scientific">Shewanella piezotolerans (strain WP3 / JCM 13877)</name>
    <dbReference type="NCBI Taxonomy" id="225849"/>
    <lineage>
        <taxon>Bacteria</taxon>
        <taxon>Pseudomonadati</taxon>
        <taxon>Pseudomonadota</taxon>
        <taxon>Gammaproteobacteria</taxon>
        <taxon>Alteromonadales</taxon>
        <taxon>Shewanellaceae</taxon>
        <taxon>Shewanella</taxon>
    </lineage>
</organism>
<proteinExistence type="inferred from homology"/>
<evidence type="ECO:0000256" key="5">
    <source>
        <dbReference type="PROSITE-ProRule" id="PRU01240"/>
    </source>
</evidence>
<dbReference type="InterPro" id="IPR015500">
    <property type="entry name" value="Peptidase_S8_subtilisin-rel"/>
</dbReference>
<dbReference type="EMBL" id="CP000472">
    <property type="protein sequence ID" value="ACJ31476.1"/>
    <property type="molecule type" value="Genomic_DNA"/>
</dbReference>
<protein>
    <submittedName>
        <fullName evidence="8">Peptidase S8 and S53, subtilisin, kexin, sedolisin</fullName>
    </submittedName>
</protein>
<dbReference type="PANTHER" id="PTHR43399:SF4">
    <property type="entry name" value="CELL WALL-ASSOCIATED PROTEASE"/>
    <property type="match status" value="1"/>
</dbReference>
<dbReference type="GO" id="GO:0004252">
    <property type="term" value="F:serine-type endopeptidase activity"/>
    <property type="evidence" value="ECO:0007669"/>
    <property type="project" value="UniProtKB-UniRule"/>
</dbReference>
<dbReference type="OrthoDB" id="9790784at2"/>
<dbReference type="PROSITE" id="PS51892">
    <property type="entry name" value="SUBTILASE"/>
    <property type="match status" value="1"/>
</dbReference>
<dbReference type="PANTHER" id="PTHR43399">
    <property type="entry name" value="SUBTILISIN-RELATED"/>
    <property type="match status" value="1"/>
</dbReference>
<dbReference type="KEGG" id="swp:swp_4854"/>
<dbReference type="RefSeq" id="WP_020914805.1">
    <property type="nucleotide sequence ID" value="NC_011566.1"/>
</dbReference>
<dbReference type="Pfam" id="PF18065">
    <property type="entry name" value="PatG_C"/>
    <property type="match status" value="1"/>
</dbReference>
<feature type="active site" description="Charge relay system" evidence="5">
    <location>
        <position position="232"/>
    </location>
</feature>
<evidence type="ECO:0000256" key="1">
    <source>
        <dbReference type="ARBA" id="ARBA00011073"/>
    </source>
</evidence>
<dbReference type="InterPro" id="IPR051048">
    <property type="entry name" value="Peptidase_S8/S53_subtilisin"/>
</dbReference>
<dbReference type="InterPro" id="IPR036852">
    <property type="entry name" value="Peptidase_S8/S53_dom_sf"/>
</dbReference>
<feature type="active site" description="Charge relay system" evidence="5">
    <location>
        <position position="35"/>
    </location>
</feature>
<evidence type="ECO:0000313" key="8">
    <source>
        <dbReference type="EMBL" id="ACJ31476.1"/>
    </source>
</evidence>
<keyword evidence="2 5" id="KW-0645">Protease</keyword>
<feature type="domain" description="PatG C-terminal" evidence="7">
    <location>
        <begin position="641"/>
        <end position="746"/>
    </location>
</feature>
<dbReference type="AlphaFoldDB" id="B8CUZ9"/>
<evidence type="ECO:0000259" key="6">
    <source>
        <dbReference type="Pfam" id="PF00082"/>
    </source>
</evidence>
<dbReference type="SUPFAM" id="SSF52743">
    <property type="entry name" value="Subtilisin-like"/>
    <property type="match status" value="1"/>
</dbReference>
<sequence>MLKNNRLTPKPAIDNLDDLWERTLGDPVVKIAILDGPTNLNHACLTDSNSRYISQRPSSSIQSSHGTFITSLIAAKHSSEVKGIAPACSFLLHDIYQEKPDGSLYSCSQSDIAAGIHNALENGANIINISGGEPIGSDVEMMPRLVNALQMCEQQGVLVVAATGNEGDARLHVPARFPTVLAVGSIDLQGLPSGFSNWTAADRLHGITTIGENIHGAINQAEQLVGKMSGTSFSTALVSGVAALLASCQQQPRDMLQIRDWILSCATPCLQNEGINCNRILAGRLNIKSILTQFQDMLLPVAKDISSKQVHNVTPSNSIQKVTIMNQENSSAPQSTHVTASAADANTEAATDAVSASAIDSTAVDNASTTVSASAASTSQVEPSESAQCACPTAVAPSSVSPSASSFNPSNNQGNTPTFENCQLVSAIGQPAYNFGTEANQDIFKAAISAWHDNLPAELKSLFPNTAFSELTMSAFLLWKVNGSLVNGFYSSQLVWILSMNATPVYSITPGLVPFNDAIYLSMAEFLGENVGLDISDYTQLTNNISMFSSLAGTKSGCENQKKQERLISCLQSKFDNFQDNKNDVMRMSLPGYISGQTKLLNGNAIQSVTPVAYGINNWTIDALVSTLPPEYSGSPEYREQLISLLNRLYINTINRGQTPDDRALNYAIYNIIAVAQIVRDAAKTDMQFTTYKVTPSKIARQHSEMRDVQLTFFNPANTTQASTTYALTVDVSAITPIIVGSIEQWQAPISVASL</sequence>
<dbReference type="Gene3D" id="3.40.50.200">
    <property type="entry name" value="Peptidase S8/S53 domain"/>
    <property type="match status" value="1"/>
</dbReference>
<accession>B8CUZ9</accession>
<feature type="domain" description="Peptidase S8/S53" evidence="6">
    <location>
        <begin position="29"/>
        <end position="267"/>
    </location>
</feature>
<dbReference type="eggNOG" id="COG1404">
    <property type="taxonomic scope" value="Bacteria"/>
</dbReference>
<name>B8CUZ9_SHEPW</name>
<evidence type="ECO:0000259" key="7">
    <source>
        <dbReference type="Pfam" id="PF18065"/>
    </source>
</evidence>
<evidence type="ECO:0000256" key="3">
    <source>
        <dbReference type="ARBA" id="ARBA00022801"/>
    </source>
</evidence>
<dbReference type="Proteomes" id="UP000000753">
    <property type="component" value="Chromosome"/>
</dbReference>
<feature type="active site" description="Charge relay system" evidence="5">
    <location>
        <position position="65"/>
    </location>
</feature>
<dbReference type="STRING" id="225849.swp_4854"/>
<reference evidence="8 9" key="1">
    <citation type="journal article" date="2008" name="PLoS ONE">
        <title>Environmental adaptation: genomic analysis of the piezotolerant and psychrotolerant deep-sea iron reducing bacterium Shewanella piezotolerans WP3.</title>
        <authorList>
            <person name="Wang F."/>
            <person name="Wang J."/>
            <person name="Jian H."/>
            <person name="Zhang B."/>
            <person name="Li S."/>
            <person name="Wang F."/>
            <person name="Zeng X."/>
            <person name="Gao L."/>
            <person name="Bartlett D.H."/>
            <person name="Yu J."/>
            <person name="Hu S."/>
            <person name="Xiao X."/>
        </authorList>
    </citation>
    <scope>NUCLEOTIDE SEQUENCE [LARGE SCALE GENOMIC DNA]</scope>
    <source>
        <strain evidence="9">WP3 / JCM 13877</strain>
    </source>
</reference>
<comment type="similarity">
    <text evidence="1 5">Belongs to the peptidase S8 family.</text>
</comment>
<keyword evidence="4 5" id="KW-0720">Serine protease</keyword>
<dbReference type="InterPro" id="IPR034056">
    <property type="entry name" value="Pep_S8_PatG/PatA-like"/>
</dbReference>
<keyword evidence="3 5" id="KW-0378">Hydrolase</keyword>
<evidence type="ECO:0000256" key="2">
    <source>
        <dbReference type="ARBA" id="ARBA00022670"/>
    </source>
</evidence>
<keyword evidence="9" id="KW-1185">Reference proteome</keyword>
<evidence type="ECO:0000313" key="9">
    <source>
        <dbReference type="Proteomes" id="UP000000753"/>
    </source>
</evidence>
<dbReference type="Pfam" id="PF00082">
    <property type="entry name" value="Peptidase_S8"/>
    <property type="match status" value="1"/>
</dbReference>
<dbReference type="InterPro" id="IPR000209">
    <property type="entry name" value="Peptidase_S8/S53_dom"/>
</dbReference>
<dbReference type="PRINTS" id="PR00723">
    <property type="entry name" value="SUBTILISIN"/>
</dbReference>
<evidence type="ECO:0000256" key="4">
    <source>
        <dbReference type="ARBA" id="ARBA00022825"/>
    </source>
</evidence>
<dbReference type="MEROPS" id="S08.156"/>
<gene>
    <name evidence="8" type="ordered locus">swp_4854</name>
</gene>
<dbReference type="HOGENOM" id="CLU_011630_0_0_6"/>
<dbReference type="GO" id="GO:0006508">
    <property type="term" value="P:proteolysis"/>
    <property type="evidence" value="ECO:0007669"/>
    <property type="project" value="UniProtKB-KW"/>
</dbReference>
<dbReference type="CDD" id="cd07476">
    <property type="entry name" value="Peptidases_S8_thiazoline_oxidase_subtilisin-like_protease"/>
    <property type="match status" value="1"/>
</dbReference>